<dbReference type="Proteomes" id="UP000030680">
    <property type="component" value="Unassembled WGS sequence"/>
</dbReference>
<feature type="region of interest" description="Disordered" evidence="1">
    <location>
        <begin position="322"/>
        <end position="341"/>
    </location>
</feature>
<evidence type="ECO:0000256" key="1">
    <source>
        <dbReference type="SAM" id="MobiDB-lite"/>
    </source>
</evidence>
<feature type="region of interest" description="Disordered" evidence="1">
    <location>
        <begin position="99"/>
        <end position="126"/>
    </location>
</feature>
<dbReference type="OrthoDB" id="10451371at2759"/>
<accession>M2W3L5</accession>
<dbReference type="AlphaFoldDB" id="M2W3L5"/>
<sequence>MFNALVSLILFCTFWCKLYSLGVQVQRQSIEVNSGNRNTVHDDLKLPVLTFEDKITWRARSSNLPKEQEEYTSHSTKTAHMKEKARLYNTELKVQKATSLRDASKIRKPRTQRRKHKVGSNEWKKKNESLSLSKRLRKVLEGIEEDERKEETISSESPHSLQAVKVSSPKVEEDKGEMSGEKNTVENKKVRVTPPSLNKRRRLIISDQRGLSFILEPNVVSHHIYEQRISTLYQKNDNQTESSIQTLGQKEGPKDSATHHVVRDISKEQLHQPNFSVVDHREGNKASDIRQNINNSLNMLSMPPVSVDKAFDSAPGLASIAFQSGQTSQSHSRQRRIRHRR</sequence>
<dbReference type="EMBL" id="KB454501">
    <property type="protein sequence ID" value="EME30301.1"/>
    <property type="molecule type" value="Genomic_DNA"/>
</dbReference>
<dbReference type="RefSeq" id="XP_005706821.1">
    <property type="nucleotide sequence ID" value="XM_005706764.1"/>
</dbReference>
<proteinExistence type="predicted"/>
<feature type="signal peptide" evidence="2">
    <location>
        <begin position="1"/>
        <end position="20"/>
    </location>
</feature>
<evidence type="ECO:0000256" key="2">
    <source>
        <dbReference type="SAM" id="SignalP"/>
    </source>
</evidence>
<protein>
    <submittedName>
        <fullName evidence="3">Uncharacterized protein</fullName>
    </submittedName>
</protein>
<evidence type="ECO:0000313" key="3">
    <source>
        <dbReference type="EMBL" id="EME30301.1"/>
    </source>
</evidence>
<organism evidence="3 4">
    <name type="scientific">Galdieria sulphuraria</name>
    <name type="common">Red alga</name>
    <dbReference type="NCBI Taxonomy" id="130081"/>
    <lineage>
        <taxon>Eukaryota</taxon>
        <taxon>Rhodophyta</taxon>
        <taxon>Bangiophyceae</taxon>
        <taxon>Galdieriales</taxon>
        <taxon>Galdieriaceae</taxon>
        <taxon>Galdieria</taxon>
    </lineage>
</organism>
<feature type="compositionally biased region" description="Basic residues" evidence="1">
    <location>
        <begin position="332"/>
        <end position="341"/>
    </location>
</feature>
<name>M2W3L5_GALSU</name>
<reference evidence="4" key="1">
    <citation type="journal article" date="2013" name="Science">
        <title>Gene transfer from bacteria and archaea facilitated evolution of an extremophilic eukaryote.</title>
        <authorList>
            <person name="Schonknecht G."/>
            <person name="Chen W.H."/>
            <person name="Ternes C.M."/>
            <person name="Barbier G.G."/>
            <person name="Shrestha R.P."/>
            <person name="Stanke M."/>
            <person name="Brautigam A."/>
            <person name="Baker B.J."/>
            <person name="Banfield J.F."/>
            <person name="Garavito R.M."/>
            <person name="Carr K."/>
            <person name="Wilkerson C."/>
            <person name="Rensing S.A."/>
            <person name="Gagneul D."/>
            <person name="Dickenson N.E."/>
            <person name="Oesterhelt C."/>
            <person name="Lercher M.J."/>
            <person name="Weber A.P."/>
        </authorList>
    </citation>
    <scope>NUCLEOTIDE SEQUENCE [LARGE SCALE GENOMIC DNA]</scope>
    <source>
        <strain evidence="4">074W</strain>
    </source>
</reference>
<feature type="region of interest" description="Disordered" evidence="1">
    <location>
        <begin position="144"/>
        <end position="186"/>
    </location>
</feature>
<feature type="compositionally biased region" description="Basic and acidic residues" evidence="1">
    <location>
        <begin position="170"/>
        <end position="186"/>
    </location>
</feature>
<feature type="chain" id="PRO_5004028384" evidence="2">
    <location>
        <begin position="21"/>
        <end position="341"/>
    </location>
</feature>
<gene>
    <name evidence="3" type="ORF">Gasu_24470</name>
</gene>
<keyword evidence="4" id="KW-1185">Reference proteome</keyword>
<dbReference type="KEGG" id="gsl:Gasu_24470"/>
<feature type="region of interest" description="Disordered" evidence="1">
    <location>
        <begin position="236"/>
        <end position="255"/>
    </location>
</feature>
<feature type="compositionally biased region" description="Basic residues" evidence="1">
    <location>
        <begin position="106"/>
        <end position="118"/>
    </location>
</feature>
<feature type="compositionally biased region" description="Polar residues" evidence="1">
    <location>
        <begin position="236"/>
        <end position="248"/>
    </location>
</feature>
<keyword evidence="2" id="KW-0732">Signal</keyword>
<dbReference type="GeneID" id="17089037"/>
<evidence type="ECO:0000313" key="4">
    <source>
        <dbReference type="Proteomes" id="UP000030680"/>
    </source>
</evidence>
<dbReference type="Gramene" id="EME30301">
    <property type="protein sequence ID" value="EME30301"/>
    <property type="gene ID" value="Gasu_24470"/>
</dbReference>